<protein>
    <submittedName>
        <fullName evidence="14">Lipid A export permease/ATP-binding protein MsbA</fullName>
    </submittedName>
</protein>
<keyword evidence="7" id="KW-1278">Translocase</keyword>
<dbReference type="GO" id="GO:0016887">
    <property type="term" value="F:ATP hydrolysis activity"/>
    <property type="evidence" value="ECO:0007669"/>
    <property type="project" value="InterPro"/>
</dbReference>
<dbReference type="InterPro" id="IPR003439">
    <property type="entry name" value="ABC_transporter-like_ATP-bd"/>
</dbReference>
<feature type="transmembrane region" description="Helical" evidence="11">
    <location>
        <begin position="166"/>
        <end position="183"/>
    </location>
</feature>
<keyword evidence="6 14" id="KW-0067">ATP-binding</keyword>
<dbReference type="Proteomes" id="UP000191980">
    <property type="component" value="Unassembled WGS sequence"/>
</dbReference>
<dbReference type="PROSITE" id="PS50893">
    <property type="entry name" value="ABC_TRANSPORTER_2"/>
    <property type="match status" value="1"/>
</dbReference>
<keyword evidence="5" id="KW-0547">Nucleotide-binding</keyword>
<dbReference type="PANTHER" id="PTHR43394:SF1">
    <property type="entry name" value="ATP-BINDING CASSETTE SUB-FAMILY B MEMBER 10, MITOCHONDRIAL"/>
    <property type="match status" value="1"/>
</dbReference>
<dbReference type="SUPFAM" id="SSF52540">
    <property type="entry name" value="P-loop containing nucleoside triphosphate hydrolases"/>
    <property type="match status" value="1"/>
</dbReference>
<dbReference type="InterPro" id="IPR027417">
    <property type="entry name" value="P-loop_NTPase"/>
</dbReference>
<comment type="subcellular location">
    <subcellularLocation>
        <location evidence="1">Cell membrane</location>
        <topology evidence="1">Multi-pass membrane protein</topology>
    </subcellularLocation>
</comment>
<dbReference type="GO" id="GO:0090374">
    <property type="term" value="P:oligopeptide export from mitochondrion"/>
    <property type="evidence" value="ECO:0007669"/>
    <property type="project" value="TreeGrafter"/>
</dbReference>
<evidence type="ECO:0000256" key="6">
    <source>
        <dbReference type="ARBA" id="ARBA00022840"/>
    </source>
</evidence>
<evidence type="ECO:0000313" key="15">
    <source>
        <dbReference type="Proteomes" id="UP000191980"/>
    </source>
</evidence>
<keyword evidence="8 11" id="KW-1133">Transmembrane helix</keyword>
<evidence type="ECO:0000256" key="10">
    <source>
        <dbReference type="ARBA" id="ARBA00023136"/>
    </source>
</evidence>
<dbReference type="NCBIfam" id="TIGR02203">
    <property type="entry name" value="MsbA_lipidA"/>
    <property type="match status" value="1"/>
</dbReference>
<dbReference type="InterPro" id="IPR036640">
    <property type="entry name" value="ABC1_TM_sf"/>
</dbReference>
<dbReference type="GO" id="GO:0005886">
    <property type="term" value="C:plasma membrane"/>
    <property type="evidence" value="ECO:0007669"/>
    <property type="project" value="UniProtKB-SubCell"/>
</dbReference>
<evidence type="ECO:0000256" key="5">
    <source>
        <dbReference type="ARBA" id="ARBA00022741"/>
    </source>
</evidence>
<keyword evidence="2" id="KW-0813">Transport</keyword>
<accession>A0A1V8M4Y8</accession>
<dbReference type="GO" id="GO:0034040">
    <property type="term" value="F:ATPase-coupled lipid transmembrane transporter activity"/>
    <property type="evidence" value="ECO:0007669"/>
    <property type="project" value="InterPro"/>
</dbReference>
<organism evidence="14 15">
    <name type="scientific">Methyloprofundus sedimenti</name>
    <dbReference type="NCBI Taxonomy" id="1420851"/>
    <lineage>
        <taxon>Bacteria</taxon>
        <taxon>Pseudomonadati</taxon>
        <taxon>Pseudomonadota</taxon>
        <taxon>Gammaproteobacteria</taxon>
        <taxon>Methylococcales</taxon>
        <taxon>Methylococcaceae</taxon>
        <taxon>Methyloprofundus</taxon>
    </lineage>
</organism>
<evidence type="ECO:0000256" key="2">
    <source>
        <dbReference type="ARBA" id="ARBA00022448"/>
    </source>
</evidence>
<feature type="transmembrane region" description="Helical" evidence="11">
    <location>
        <begin position="143"/>
        <end position="160"/>
    </location>
</feature>
<dbReference type="PROSITE" id="PS00211">
    <property type="entry name" value="ABC_TRANSPORTER_1"/>
    <property type="match status" value="1"/>
</dbReference>
<dbReference type="SUPFAM" id="SSF90123">
    <property type="entry name" value="ABC transporter transmembrane region"/>
    <property type="match status" value="1"/>
</dbReference>
<dbReference type="OrthoDB" id="9806127at2"/>
<dbReference type="PANTHER" id="PTHR43394">
    <property type="entry name" value="ATP-DEPENDENT PERMEASE MDL1, MITOCHONDRIAL"/>
    <property type="match status" value="1"/>
</dbReference>
<keyword evidence="3" id="KW-1003">Cell membrane</keyword>
<evidence type="ECO:0000256" key="7">
    <source>
        <dbReference type="ARBA" id="ARBA00022967"/>
    </source>
</evidence>
<feature type="domain" description="ABC transmembrane type-1" evidence="13">
    <location>
        <begin position="26"/>
        <end position="305"/>
    </location>
</feature>
<dbReference type="STRING" id="1420851.AU255_01610"/>
<dbReference type="GO" id="GO:0015421">
    <property type="term" value="F:ABC-type oligopeptide transporter activity"/>
    <property type="evidence" value="ECO:0007669"/>
    <property type="project" value="TreeGrafter"/>
</dbReference>
<gene>
    <name evidence="14" type="ORF">AU255_01610</name>
</gene>
<keyword evidence="10 11" id="KW-0472">Membrane</keyword>
<keyword evidence="9" id="KW-0445">Lipid transport</keyword>
<feature type="domain" description="ABC transporter" evidence="12">
    <location>
        <begin position="337"/>
        <end position="573"/>
    </location>
</feature>
<evidence type="ECO:0000313" key="14">
    <source>
        <dbReference type="EMBL" id="OQK16627.1"/>
    </source>
</evidence>
<dbReference type="InterPro" id="IPR017871">
    <property type="entry name" value="ABC_transporter-like_CS"/>
</dbReference>
<dbReference type="GO" id="GO:0005524">
    <property type="term" value="F:ATP binding"/>
    <property type="evidence" value="ECO:0007669"/>
    <property type="project" value="UniProtKB-KW"/>
</dbReference>
<dbReference type="CDD" id="cd18552">
    <property type="entry name" value="ABC_6TM_MsbA_like"/>
    <property type="match status" value="1"/>
</dbReference>
<dbReference type="Gene3D" id="3.40.50.300">
    <property type="entry name" value="P-loop containing nucleotide triphosphate hydrolases"/>
    <property type="match status" value="1"/>
</dbReference>
<evidence type="ECO:0000256" key="9">
    <source>
        <dbReference type="ARBA" id="ARBA00023055"/>
    </source>
</evidence>
<proteinExistence type="predicted"/>
<comment type="caution">
    <text evidence="14">The sequence shown here is derived from an EMBL/GenBank/DDBJ whole genome shotgun (WGS) entry which is preliminary data.</text>
</comment>
<dbReference type="InterPro" id="IPR011527">
    <property type="entry name" value="ABC1_TM_dom"/>
</dbReference>
<name>A0A1V8M4Y8_9GAMM</name>
<evidence type="ECO:0000256" key="4">
    <source>
        <dbReference type="ARBA" id="ARBA00022692"/>
    </source>
</evidence>
<evidence type="ECO:0000259" key="12">
    <source>
        <dbReference type="PROSITE" id="PS50893"/>
    </source>
</evidence>
<dbReference type="InterPro" id="IPR003593">
    <property type="entry name" value="AAA+_ATPase"/>
</dbReference>
<evidence type="ECO:0000256" key="8">
    <source>
        <dbReference type="ARBA" id="ARBA00022989"/>
    </source>
</evidence>
<dbReference type="Gene3D" id="1.20.1560.10">
    <property type="entry name" value="ABC transporter type 1, transmembrane domain"/>
    <property type="match status" value="2"/>
</dbReference>
<evidence type="ECO:0000256" key="11">
    <source>
        <dbReference type="SAM" id="Phobius"/>
    </source>
</evidence>
<evidence type="ECO:0000256" key="1">
    <source>
        <dbReference type="ARBA" id="ARBA00004651"/>
    </source>
</evidence>
<dbReference type="AlphaFoldDB" id="A0A1V8M4Y8"/>
<dbReference type="EMBL" id="LPUF01000001">
    <property type="protein sequence ID" value="OQK16627.1"/>
    <property type="molecule type" value="Genomic_DNA"/>
</dbReference>
<dbReference type="PROSITE" id="PS50929">
    <property type="entry name" value="ABC_TM1F"/>
    <property type="match status" value="1"/>
</dbReference>
<evidence type="ECO:0000256" key="3">
    <source>
        <dbReference type="ARBA" id="ARBA00022475"/>
    </source>
</evidence>
<feature type="transmembrane region" description="Helical" evidence="11">
    <location>
        <begin position="63"/>
        <end position="86"/>
    </location>
</feature>
<dbReference type="InterPro" id="IPR011917">
    <property type="entry name" value="ABC_transpr_lipidA"/>
</dbReference>
<feature type="transmembrane region" description="Helical" evidence="11">
    <location>
        <begin position="254"/>
        <end position="273"/>
    </location>
</feature>
<dbReference type="Pfam" id="PF00664">
    <property type="entry name" value="ABC_membrane"/>
    <property type="match status" value="1"/>
</dbReference>
<evidence type="ECO:0000259" key="13">
    <source>
        <dbReference type="PROSITE" id="PS50929"/>
    </source>
</evidence>
<keyword evidence="4 11" id="KW-0812">Transmembrane</keyword>
<sequence>MTKTTSSFNIYKRLLKYVIPYIRFFIISVFGFIIVAVAQPLFAELVKFIIETIEHGSEADNKYLPVSIIALVVFRSIGTFFGNYFLAKVSVNVVHKLRQEIFNHYTNLSTEYFDAQNSGHLISLITYNVAQVTNATTDSVKTFVREGLTAVGLIAYLLWLNWQLTLIFFVIAPFIAIIVTVVSKKLRSLSKNVQDSMGDMTHITSELVVGNRVVKCFGGSAYEIKRFKESSLFNKQQSQKVALVSAIQNPVMQILISFALSGLLYLALTMMSAASTGDFVAYLLAAFMLPKPIQLLVQSNNEIQKGIAAATDIFKALDVAPELDQGTVNKADGKGILQFENVSFSYANSDKLALKNINLNIKSGQTIAIVGASGSGKTTLTNLIPRFYDYSTGRILLDGVEINQYTLSCLREQIALVTQNITLFNDTVFNNIAYGILSDIDEADVLKAANDAYATEFIESLANGMQTEIGEQGIQLSGGQRQRLAIARALLKNAPLLILDEATSALDTQSERYIQKALEHVMAHRTTIVIAHRLSTVEKADVILVMDAGEIVERGTHIDLLAQNGVYTRLYALQFSDNHSNE</sequence>
<dbReference type="FunFam" id="3.40.50.300:FF:000140">
    <property type="entry name" value="Lipid A export ATP-binding/permease protein MsbA"/>
    <property type="match status" value="1"/>
</dbReference>
<feature type="transmembrane region" description="Helical" evidence="11">
    <location>
        <begin position="21"/>
        <end position="43"/>
    </location>
</feature>
<dbReference type="RefSeq" id="WP_080521252.1">
    <property type="nucleotide sequence ID" value="NZ_LPUF01000001.1"/>
</dbReference>
<dbReference type="Pfam" id="PF00005">
    <property type="entry name" value="ABC_tran"/>
    <property type="match status" value="1"/>
</dbReference>
<dbReference type="SMART" id="SM00382">
    <property type="entry name" value="AAA"/>
    <property type="match status" value="1"/>
</dbReference>
<dbReference type="InterPro" id="IPR039421">
    <property type="entry name" value="Type_1_exporter"/>
</dbReference>
<reference evidence="14 15" key="1">
    <citation type="submission" date="2015-12" db="EMBL/GenBank/DDBJ databases">
        <authorList>
            <person name="Shamseldin A."/>
            <person name="Moawad H."/>
            <person name="Abd El-Rahim W.M."/>
            <person name="Sadowsky M.J."/>
        </authorList>
    </citation>
    <scope>NUCLEOTIDE SEQUENCE [LARGE SCALE GENOMIC DNA]</scope>
    <source>
        <strain evidence="14 15">WF1</strain>
    </source>
</reference>
<keyword evidence="15" id="KW-1185">Reference proteome</keyword>